<evidence type="ECO:0000256" key="5">
    <source>
        <dbReference type="ARBA" id="ARBA00022694"/>
    </source>
</evidence>
<dbReference type="AlphaFoldDB" id="A0A382UGX6"/>
<dbReference type="InterPro" id="IPR027417">
    <property type="entry name" value="P-loop_NTPase"/>
</dbReference>
<comment type="subcellular location">
    <subcellularLocation>
        <location evidence="1">Cytoplasm</location>
    </subcellularLocation>
</comment>
<dbReference type="SUPFAM" id="SSF52540">
    <property type="entry name" value="P-loop containing nucleoside triphosphate hydrolases"/>
    <property type="match status" value="1"/>
</dbReference>
<evidence type="ECO:0000256" key="10">
    <source>
        <dbReference type="ARBA" id="ARBA00032441"/>
    </source>
</evidence>
<protein>
    <recommendedName>
        <fullName evidence="3">tRNA threonylcarbamoyladenosine biosynthesis protein TsaE</fullName>
    </recommendedName>
    <alternativeName>
        <fullName evidence="10">t(6)A37 threonylcarbamoyladenosine biosynthesis protein TsaE</fullName>
    </alternativeName>
</protein>
<dbReference type="GO" id="GO:0002949">
    <property type="term" value="P:tRNA threonylcarbamoyladenosine modification"/>
    <property type="evidence" value="ECO:0007669"/>
    <property type="project" value="InterPro"/>
</dbReference>
<evidence type="ECO:0000256" key="3">
    <source>
        <dbReference type="ARBA" id="ARBA00019010"/>
    </source>
</evidence>
<keyword evidence="4" id="KW-0963">Cytoplasm</keyword>
<dbReference type="Pfam" id="PF02367">
    <property type="entry name" value="TsaE"/>
    <property type="match status" value="1"/>
</dbReference>
<evidence type="ECO:0000256" key="4">
    <source>
        <dbReference type="ARBA" id="ARBA00022490"/>
    </source>
</evidence>
<keyword evidence="9" id="KW-0460">Magnesium</keyword>
<dbReference type="EMBL" id="UINC01144075">
    <property type="protein sequence ID" value="SVD33362.1"/>
    <property type="molecule type" value="Genomic_DNA"/>
</dbReference>
<evidence type="ECO:0000256" key="1">
    <source>
        <dbReference type="ARBA" id="ARBA00004496"/>
    </source>
</evidence>
<proteinExistence type="inferred from homology"/>
<evidence type="ECO:0000256" key="6">
    <source>
        <dbReference type="ARBA" id="ARBA00022723"/>
    </source>
</evidence>
<evidence type="ECO:0000256" key="7">
    <source>
        <dbReference type="ARBA" id="ARBA00022741"/>
    </source>
</evidence>
<dbReference type="InterPro" id="IPR003442">
    <property type="entry name" value="T6A_TsaE"/>
</dbReference>
<name>A0A382UGX6_9ZZZZ</name>
<evidence type="ECO:0000313" key="11">
    <source>
        <dbReference type="EMBL" id="SVD33362.1"/>
    </source>
</evidence>
<organism evidence="11">
    <name type="scientific">marine metagenome</name>
    <dbReference type="NCBI Taxonomy" id="408172"/>
    <lineage>
        <taxon>unclassified sequences</taxon>
        <taxon>metagenomes</taxon>
        <taxon>ecological metagenomes</taxon>
    </lineage>
</organism>
<dbReference type="NCBIfam" id="TIGR00150">
    <property type="entry name" value="T6A_YjeE"/>
    <property type="match status" value="1"/>
</dbReference>
<dbReference type="Gene3D" id="3.40.50.300">
    <property type="entry name" value="P-loop containing nucleotide triphosphate hydrolases"/>
    <property type="match status" value="1"/>
</dbReference>
<evidence type="ECO:0000256" key="8">
    <source>
        <dbReference type="ARBA" id="ARBA00022840"/>
    </source>
</evidence>
<gene>
    <name evidence="11" type="ORF">METZ01_LOCUS386216</name>
</gene>
<keyword evidence="6" id="KW-0479">Metal-binding</keyword>
<sequence length="150" mass="17511">MPIATKSSKYDISKESATASIAKKLSTIVKKGDVLFFFGEIGVGKTTFIRYLINNLQKKNRLKLTEVPSPTFNLLNEYEIKELLIQHYDLFRIKNVNETKNIGLLENCNNVLTLVEWPEKIKKKLKSRIELIFEYKSKLDQRILKINDFR</sequence>
<dbReference type="GO" id="GO:0005737">
    <property type="term" value="C:cytoplasm"/>
    <property type="evidence" value="ECO:0007669"/>
    <property type="project" value="UniProtKB-SubCell"/>
</dbReference>
<accession>A0A382UGX6</accession>
<keyword evidence="7" id="KW-0547">Nucleotide-binding</keyword>
<reference evidence="11" key="1">
    <citation type="submission" date="2018-05" db="EMBL/GenBank/DDBJ databases">
        <authorList>
            <person name="Lanie J.A."/>
            <person name="Ng W.-L."/>
            <person name="Kazmierczak K.M."/>
            <person name="Andrzejewski T.M."/>
            <person name="Davidsen T.M."/>
            <person name="Wayne K.J."/>
            <person name="Tettelin H."/>
            <person name="Glass J.I."/>
            <person name="Rusch D."/>
            <person name="Podicherti R."/>
            <person name="Tsui H.-C.T."/>
            <person name="Winkler M.E."/>
        </authorList>
    </citation>
    <scope>NUCLEOTIDE SEQUENCE</scope>
</reference>
<comment type="similarity">
    <text evidence="2">Belongs to the TsaE family.</text>
</comment>
<dbReference type="PANTHER" id="PTHR33540">
    <property type="entry name" value="TRNA THREONYLCARBAMOYLADENOSINE BIOSYNTHESIS PROTEIN TSAE"/>
    <property type="match status" value="1"/>
</dbReference>
<evidence type="ECO:0000256" key="2">
    <source>
        <dbReference type="ARBA" id="ARBA00007599"/>
    </source>
</evidence>
<keyword evidence="8" id="KW-0067">ATP-binding</keyword>
<keyword evidence="5" id="KW-0819">tRNA processing</keyword>
<dbReference type="GO" id="GO:0046872">
    <property type="term" value="F:metal ion binding"/>
    <property type="evidence" value="ECO:0007669"/>
    <property type="project" value="UniProtKB-KW"/>
</dbReference>
<dbReference type="PANTHER" id="PTHR33540:SF2">
    <property type="entry name" value="TRNA THREONYLCARBAMOYLADENOSINE BIOSYNTHESIS PROTEIN TSAE"/>
    <property type="match status" value="1"/>
</dbReference>
<evidence type="ECO:0000256" key="9">
    <source>
        <dbReference type="ARBA" id="ARBA00022842"/>
    </source>
</evidence>
<dbReference type="GO" id="GO:0005524">
    <property type="term" value="F:ATP binding"/>
    <property type="evidence" value="ECO:0007669"/>
    <property type="project" value="UniProtKB-KW"/>
</dbReference>